<sequence>MALAGQMRPPTTAGDLDGGNGTQALRALEEAGGAGALGPRGVTAGGSGCKDSGRGLRNGGASPPPPHPMEWWNRWGPARRRERKLEQEEDLFRLPPRNLFIFTKLPQADLLTGEKKGEADQHPEVGIYLFVLCQHRNRSQECHYRRRWQSNDEAMTTDVARSYT</sequence>
<dbReference type="EMBL" id="JANPWB010000008">
    <property type="protein sequence ID" value="KAJ1160859.1"/>
    <property type="molecule type" value="Genomic_DNA"/>
</dbReference>
<feature type="region of interest" description="Disordered" evidence="1">
    <location>
        <begin position="1"/>
        <end position="73"/>
    </location>
</feature>
<reference evidence="2" key="1">
    <citation type="journal article" date="2022" name="bioRxiv">
        <title>Sequencing and chromosome-scale assembly of the giantPleurodeles waltlgenome.</title>
        <authorList>
            <person name="Brown T."/>
            <person name="Elewa A."/>
            <person name="Iarovenko S."/>
            <person name="Subramanian E."/>
            <person name="Araus A.J."/>
            <person name="Petzold A."/>
            <person name="Susuki M."/>
            <person name="Suzuki K.-i.T."/>
            <person name="Hayashi T."/>
            <person name="Toyoda A."/>
            <person name="Oliveira C."/>
            <person name="Osipova E."/>
            <person name="Leigh N.D."/>
            <person name="Simon A."/>
            <person name="Yun M.H."/>
        </authorList>
    </citation>
    <scope>NUCLEOTIDE SEQUENCE</scope>
    <source>
        <strain evidence="2">20211129_DDA</strain>
        <tissue evidence="2">Liver</tissue>
    </source>
</reference>
<evidence type="ECO:0000256" key="1">
    <source>
        <dbReference type="SAM" id="MobiDB-lite"/>
    </source>
</evidence>
<gene>
    <name evidence="2" type="ORF">NDU88_001351</name>
</gene>
<comment type="caution">
    <text evidence="2">The sequence shown here is derived from an EMBL/GenBank/DDBJ whole genome shotgun (WGS) entry which is preliminary data.</text>
</comment>
<accession>A0AAV7S737</accession>
<protein>
    <submittedName>
        <fullName evidence="2">Uncharacterized protein</fullName>
    </submittedName>
</protein>
<name>A0AAV7S737_PLEWA</name>
<proteinExistence type="predicted"/>
<dbReference type="AlphaFoldDB" id="A0AAV7S737"/>
<evidence type="ECO:0000313" key="3">
    <source>
        <dbReference type="Proteomes" id="UP001066276"/>
    </source>
</evidence>
<keyword evidence="3" id="KW-1185">Reference proteome</keyword>
<dbReference type="Proteomes" id="UP001066276">
    <property type="component" value="Chromosome 4_2"/>
</dbReference>
<organism evidence="2 3">
    <name type="scientific">Pleurodeles waltl</name>
    <name type="common">Iberian ribbed newt</name>
    <dbReference type="NCBI Taxonomy" id="8319"/>
    <lineage>
        <taxon>Eukaryota</taxon>
        <taxon>Metazoa</taxon>
        <taxon>Chordata</taxon>
        <taxon>Craniata</taxon>
        <taxon>Vertebrata</taxon>
        <taxon>Euteleostomi</taxon>
        <taxon>Amphibia</taxon>
        <taxon>Batrachia</taxon>
        <taxon>Caudata</taxon>
        <taxon>Salamandroidea</taxon>
        <taxon>Salamandridae</taxon>
        <taxon>Pleurodelinae</taxon>
        <taxon>Pleurodeles</taxon>
    </lineage>
</organism>
<feature type="compositionally biased region" description="Gly residues" evidence="1">
    <location>
        <begin position="32"/>
        <end position="48"/>
    </location>
</feature>
<evidence type="ECO:0000313" key="2">
    <source>
        <dbReference type="EMBL" id="KAJ1160859.1"/>
    </source>
</evidence>